<proteinExistence type="predicted"/>
<sequence>MASENTAVDADAIPEVSDIRRRELIEKLGSIVPEVESTTWALLWLSDIEQLEDFCSMKRGPLLLAFRAPTRQILMQWASRVRNIDPAKTLKRKRSESIKETCVIRDRCCVLTGKEEPIEVAHIYPYGMMGKPKTEHEQFWQYLESYWDLEKIQKWKNAVLGENGTEVLQNVLCLSRDSHGLWGKARFALQPLEVSVDHKILTVRFFWIPISKYMKTMDLKTMPSIPSNLGHTGKRIKLFNCESGKQNYSGDIIIITTPDPDEYPLPSFELLQMQWLLTRALGLSGAADLDSEDWDDSDSEEEMELVERPRGRLHNLQENEPPSRAHSRASSKAATASRNTSRNSSRNISMPVASPRR</sequence>
<organism evidence="3 4">
    <name type="scientific">Aspergillus pseudonomiae</name>
    <dbReference type="NCBI Taxonomy" id="1506151"/>
    <lineage>
        <taxon>Eukaryota</taxon>
        <taxon>Fungi</taxon>
        <taxon>Dikarya</taxon>
        <taxon>Ascomycota</taxon>
        <taxon>Pezizomycotina</taxon>
        <taxon>Eurotiomycetes</taxon>
        <taxon>Eurotiomycetidae</taxon>
        <taxon>Eurotiales</taxon>
        <taxon>Aspergillaceae</taxon>
        <taxon>Aspergillus</taxon>
        <taxon>Aspergillus subgen. Circumdati</taxon>
    </lineage>
</organism>
<dbReference type="InterPro" id="IPR003615">
    <property type="entry name" value="HNH_nuc"/>
</dbReference>
<name>A0A5N7DSS1_9EURO</name>
<feature type="compositionally biased region" description="Basic and acidic residues" evidence="1">
    <location>
        <begin position="305"/>
        <end position="323"/>
    </location>
</feature>
<dbReference type="OrthoDB" id="5416097at2759"/>
<accession>A0A5N7DSS1</accession>
<dbReference type="Proteomes" id="UP000325579">
    <property type="component" value="Unassembled WGS sequence"/>
</dbReference>
<protein>
    <recommendedName>
        <fullName evidence="2">HNH nuclease domain-containing protein</fullName>
    </recommendedName>
</protein>
<evidence type="ECO:0000256" key="1">
    <source>
        <dbReference type="SAM" id="MobiDB-lite"/>
    </source>
</evidence>
<evidence type="ECO:0000259" key="2">
    <source>
        <dbReference type="Pfam" id="PF13391"/>
    </source>
</evidence>
<dbReference type="RefSeq" id="XP_031946664.1">
    <property type="nucleotide sequence ID" value="XM_032080703.1"/>
</dbReference>
<feature type="region of interest" description="Disordered" evidence="1">
    <location>
        <begin position="288"/>
        <end position="357"/>
    </location>
</feature>
<dbReference type="EMBL" id="ML736740">
    <property type="protein sequence ID" value="KAE8409345.1"/>
    <property type="molecule type" value="Genomic_DNA"/>
</dbReference>
<feature type="compositionally biased region" description="Low complexity" evidence="1">
    <location>
        <begin position="328"/>
        <end position="347"/>
    </location>
</feature>
<dbReference type="GeneID" id="43665394"/>
<feature type="compositionally biased region" description="Acidic residues" evidence="1">
    <location>
        <begin position="289"/>
        <end position="304"/>
    </location>
</feature>
<gene>
    <name evidence="3" type="ORF">BDV37DRAFT_237239</name>
</gene>
<evidence type="ECO:0000313" key="4">
    <source>
        <dbReference type="Proteomes" id="UP000325579"/>
    </source>
</evidence>
<reference evidence="3 4" key="1">
    <citation type="submission" date="2019-04" db="EMBL/GenBank/DDBJ databases">
        <authorList>
            <consortium name="DOE Joint Genome Institute"/>
            <person name="Mondo S."/>
            <person name="Kjaerbolling I."/>
            <person name="Vesth T."/>
            <person name="Frisvad J.C."/>
            <person name="Nybo J.L."/>
            <person name="Theobald S."/>
            <person name="Kildgaard S."/>
            <person name="Isbrandt T."/>
            <person name="Kuo A."/>
            <person name="Sato A."/>
            <person name="Lyhne E.K."/>
            <person name="Kogle M.E."/>
            <person name="Wiebenga A."/>
            <person name="Kun R.S."/>
            <person name="Lubbers R.J."/>
            <person name="Makela M.R."/>
            <person name="Barry K."/>
            <person name="Chovatia M."/>
            <person name="Clum A."/>
            <person name="Daum C."/>
            <person name="Haridas S."/>
            <person name="He G."/>
            <person name="LaButti K."/>
            <person name="Lipzen A."/>
            <person name="Riley R."/>
            <person name="Salamov A."/>
            <person name="Simmons B.A."/>
            <person name="Magnuson J.K."/>
            <person name="Henrissat B."/>
            <person name="Mortensen U.H."/>
            <person name="Larsen T.O."/>
            <person name="Devries R.P."/>
            <person name="Grigoriev I.V."/>
            <person name="Machida M."/>
            <person name="Baker S.E."/>
            <person name="Andersen M.R."/>
            <person name="Cantor M.N."/>
            <person name="Hua S.X."/>
        </authorList>
    </citation>
    <scope>NUCLEOTIDE SEQUENCE [LARGE SCALE GENOMIC DNA]</scope>
    <source>
        <strain evidence="3 4">CBS 119388</strain>
    </source>
</reference>
<evidence type="ECO:0000313" key="3">
    <source>
        <dbReference type="EMBL" id="KAE8409345.1"/>
    </source>
</evidence>
<keyword evidence="4" id="KW-1185">Reference proteome</keyword>
<feature type="domain" description="HNH nuclease" evidence="2">
    <location>
        <begin position="109"/>
        <end position="189"/>
    </location>
</feature>
<dbReference type="AlphaFoldDB" id="A0A5N7DSS1"/>
<dbReference type="Pfam" id="PF13391">
    <property type="entry name" value="HNH_2"/>
    <property type="match status" value="1"/>
</dbReference>